<keyword evidence="1" id="KW-0051">Antiviral defense</keyword>
<evidence type="ECO:0000256" key="1">
    <source>
        <dbReference type="ARBA" id="ARBA00023118"/>
    </source>
</evidence>
<dbReference type="PANTHER" id="PTHR39965:SF1">
    <property type="entry name" value="CRISPR SYSTEM CMR SUBUNIT CMR6"/>
    <property type="match status" value="1"/>
</dbReference>
<feature type="domain" description="CRISPR type III-associated protein" evidence="2">
    <location>
        <begin position="77"/>
        <end position="249"/>
    </location>
</feature>
<proteinExistence type="predicted"/>
<accession>A0A7C1CWV2</accession>
<evidence type="ECO:0000313" key="3">
    <source>
        <dbReference type="EMBL" id="HDP78835.1"/>
    </source>
</evidence>
<dbReference type="GO" id="GO:0051607">
    <property type="term" value="P:defense response to virus"/>
    <property type="evidence" value="ECO:0007669"/>
    <property type="project" value="UniProtKB-KW"/>
</dbReference>
<dbReference type="InterPro" id="IPR010172">
    <property type="entry name" value="CRISPR-assoc_prot_TM1791"/>
</dbReference>
<dbReference type="EMBL" id="DSBT01000360">
    <property type="protein sequence ID" value="HDP78835.1"/>
    <property type="molecule type" value="Genomic_DNA"/>
</dbReference>
<organism evidence="3">
    <name type="scientific">Mesotoga infera</name>
    <dbReference type="NCBI Taxonomy" id="1236046"/>
    <lineage>
        <taxon>Bacteria</taxon>
        <taxon>Thermotogati</taxon>
        <taxon>Thermotogota</taxon>
        <taxon>Thermotogae</taxon>
        <taxon>Kosmotogales</taxon>
        <taxon>Kosmotogaceae</taxon>
        <taxon>Mesotoga</taxon>
    </lineage>
</organism>
<name>A0A7C1CWV2_9BACT</name>
<gene>
    <name evidence="3" type="primary">cmr6</name>
    <name evidence="3" type="ORF">ENN47_11805</name>
</gene>
<comment type="caution">
    <text evidence="3">The sequence shown here is derived from an EMBL/GenBank/DDBJ whole genome shotgun (WGS) entry which is preliminary data.</text>
</comment>
<evidence type="ECO:0000259" key="2">
    <source>
        <dbReference type="Pfam" id="PF03787"/>
    </source>
</evidence>
<dbReference type="NCBIfam" id="TIGR01898">
    <property type="entry name" value="cas_TM1791_cmr6"/>
    <property type="match status" value="1"/>
</dbReference>
<reference evidence="3" key="1">
    <citation type="journal article" date="2020" name="mSystems">
        <title>Genome- and Community-Level Interaction Insights into Carbon Utilization and Element Cycling Functions of Hydrothermarchaeota in Hydrothermal Sediment.</title>
        <authorList>
            <person name="Zhou Z."/>
            <person name="Liu Y."/>
            <person name="Xu W."/>
            <person name="Pan J."/>
            <person name="Luo Z.H."/>
            <person name="Li M."/>
        </authorList>
    </citation>
    <scope>NUCLEOTIDE SEQUENCE [LARGE SCALE GENOMIC DNA]</scope>
    <source>
        <strain evidence="3">SpSt-1179</strain>
    </source>
</reference>
<dbReference type="Pfam" id="PF03787">
    <property type="entry name" value="RAMPs"/>
    <property type="match status" value="1"/>
</dbReference>
<dbReference type="InterPro" id="IPR005537">
    <property type="entry name" value="RAMP_III_fam"/>
</dbReference>
<dbReference type="PANTHER" id="PTHR39965">
    <property type="entry name" value="CRISPR SYSTEM CMR SUBUNIT CMR6"/>
    <property type="match status" value="1"/>
</dbReference>
<sequence length="254" mass="29132">MVDPKAIANRSIKNSSLNYDKLFPISKHSMTDTSQLSGLLQILMNKFSYYDRDSVKSLLERRDRIVASFRKVFDRELQTKKYLMVGSGCPSIFDNGFTLMRNYGVPYIPASAFKGAFSHYVAQELDEKSPLKEHFRFLFGNGKDDDNIMGALIFMDVIPKTYSLGIDIINNHFQPYYSDEKNEKAPNDYYDPVPVQYLVIDSGSVFRFSVLEREKMEDSLRKEVSKELISFLGDFGLGAKTSYGYGLFKEVLQK</sequence>
<dbReference type="AlphaFoldDB" id="A0A7C1CWV2"/>
<dbReference type="Proteomes" id="UP000886198">
    <property type="component" value="Unassembled WGS sequence"/>
</dbReference>
<protein>
    <submittedName>
        <fullName evidence="3">Type III-B CRISPR module RAMP protein Cmr6</fullName>
    </submittedName>
</protein>